<feature type="binding site" evidence="6">
    <location>
        <begin position="15"/>
        <end position="17"/>
    </location>
    <ligand>
        <name>FMN</name>
        <dbReference type="ChEBI" id="CHEBI:58210"/>
    </ligand>
</feature>
<comment type="caution">
    <text evidence="6">Lacks conserved residue(s) required for the propagation of feature annotation.</text>
</comment>
<dbReference type="InterPro" id="IPR003680">
    <property type="entry name" value="Flavodoxin_fold"/>
</dbReference>
<dbReference type="GO" id="GO:0016652">
    <property type="term" value="F:oxidoreductase activity, acting on NAD(P)H as acceptor"/>
    <property type="evidence" value="ECO:0007669"/>
    <property type="project" value="UniProtKB-UniRule"/>
</dbReference>
<organism evidence="8 9">
    <name type="scientific">Billgrantia tianxiuensis</name>
    <dbReference type="NCBI Taxonomy" id="2497861"/>
    <lineage>
        <taxon>Bacteria</taxon>
        <taxon>Pseudomonadati</taxon>
        <taxon>Pseudomonadota</taxon>
        <taxon>Gammaproteobacteria</taxon>
        <taxon>Oceanospirillales</taxon>
        <taxon>Halomonadaceae</taxon>
        <taxon>Billgrantia</taxon>
    </lineage>
</organism>
<dbReference type="PANTHER" id="PTHR43741:SF4">
    <property type="entry name" value="FMN-DEPENDENT NADH:QUINONE OXIDOREDUCTASE"/>
    <property type="match status" value="1"/>
</dbReference>
<dbReference type="InterPro" id="IPR029039">
    <property type="entry name" value="Flavoprotein-like_sf"/>
</dbReference>
<comment type="similarity">
    <text evidence="6">Belongs to the azoreductase type 1 family.</text>
</comment>
<keyword evidence="9" id="KW-1185">Reference proteome</keyword>
<keyword evidence="3 6" id="KW-0560">Oxidoreductase</keyword>
<comment type="function">
    <text evidence="6">Quinone reductase that provides resistance to thiol-specific stress caused by electrophilic quinones.</text>
</comment>
<dbReference type="Pfam" id="PF02525">
    <property type="entry name" value="Flavodoxin_2"/>
    <property type="match status" value="1"/>
</dbReference>
<dbReference type="AlphaFoldDB" id="A0A6I6SKF9"/>
<feature type="domain" description="Flavodoxin-like fold" evidence="7">
    <location>
        <begin position="1"/>
        <end position="199"/>
    </location>
</feature>
<evidence type="ECO:0000256" key="1">
    <source>
        <dbReference type="ARBA" id="ARBA00022630"/>
    </source>
</evidence>
<evidence type="ECO:0000313" key="9">
    <source>
        <dbReference type="Proteomes" id="UP000464013"/>
    </source>
</evidence>
<protein>
    <recommendedName>
        <fullName evidence="6">FMN dependent NADH:quinone oxidoreductase</fullName>
        <ecNumber evidence="6">1.6.5.-</ecNumber>
    </recommendedName>
    <alternativeName>
        <fullName evidence="6">Azo-dye reductase</fullName>
    </alternativeName>
    <alternativeName>
        <fullName evidence="6">FMN-dependent NADH-azo compound oxidoreductase</fullName>
    </alternativeName>
    <alternativeName>
        <fullName evidence="6">FMN-dependent NADH-azoreductase</fullName>
        <ecNumber evidence="6">1.7.1.17</ecNumber>
    </alternativeName>
</protein>
<dbReference type="SUPFAM" id="SSF52218">
    <property type="entry name" value="Flavoproteins"/>
    <property type="match status" value="1"/>
</dbReference>
<feature type="binding site" evidence="6">
    <location>
        <begin position="139"/>
        <end position="142"/>
    </location>
    <ligand>
        <name>FMN</name>
        <dbReference type="ChEBI" id="CHEBI:58210"/>
    </ligand>
</feature>
<proteinExistence type="inferred from homology"/>
<comment type="function">
    <text evidence="6">Also exhibits azoreductase activity. Catalyzes the reductive cleavage of the azo bond in aromatic azo compounds to the corresponding amines.</text>
</comment>
<comment type="subunit">
    <text evidence="6">Homodimer.</text>
</comment>
<dbReference type="InterPro" id="IPR023048">
    <property type="entry name" value="NADH:quinone_OxRdtase_FMN_depd"/>
</dbReference>
<comment type="catalytic activity">
    <reaction evidence="6">
        <text>2 a quinone + NADH + H(+) = 2 a 1,4-benzosemiquinone + NAD(+)</text>
        <dbReference type="Rhea" id="RHEA:65952"/>
        <dbReference type="ChEBI" id="CHEBI:15378"/>
        <dbReference type="ChEBI" id="CHEBI:57540"/>
        <dbReference type="ChEBI" id="CHEBI:57945"/>
        <dbReference type="ChEBI" id="CHEBI:132124"/>
        <dbReference type="ChEBI" id="CHEBI:134225"/>
    </reaction>
</comment>
<evidence type="ECO:0000256" key="2">
    <source>
        <dbReference type="ARBA" id="ARBA00022643"/>
    </source>
</evidence>
<evidence type="ECO:0000256" key="3">
    <source>
        <dbReference type="ARBA" id="ARBA00023002"/>
    </source>
</evidence>
<accession>A0A6I6SKF9</accession>
<evidence type="ECO:0000259" key="7">
    <source>
        <dbReference type="Pfam" id="PF02525"/>
    </source>
</evidence>
<dbReference type="KEGG" id="htx:EKK97_09360"/>
<dbReference type="OrthoDB" id="9787136at2"/>
<dbReference type="EC" id="1.7.1.17" evidence="6"/>
<evidence type="ECO:0000256" key="4">
    <source>
        <dbReference type="ARBA" id="ARBA00023027"/>
    </source>
</evidence>
<keyword evidence="1 6" id="KW-0285">Flavoprotein</keyword>
<dbReference type="GO" id="GO:0009055">
    <property type="term" value="F:electron transfer activity"/>
    <property type="evidence" value="ECO:0007669"/>
    <property type="project" value="UniProtKB-UniRule"/>
</dbReference>
<dbReference type="GO" id="GO:0010181">
    <property type="term" value="F:FMN binding"/>
    <property type="evidence" value="ECO:0007669"/>
    <property type="project" value="UniProtKB-UniRule"/>
</dbReference>
<sequence>MKLLHLDSGLFEKQSISRQLSARIVEHLQDSLSELEIVYRDLVATPPSHLSGEIMAGAGVSEQERNGLQHREAQVTEALLEEFLSADVIVIGAPMYNFTIPSQLKAWLDRILQAGRTFRYTENGPVGLAGGRQVIIASSRGGIYSQGPDAENDFQERYLRAVFSLIGIDDVTVIRAEGVAMGDEARESAVASAQAAIAQAVKPRQAA</sequence>
<evidence type="ECO:0000256" key="6">
    <source>
        <dbReference type="HAMAP-Rule" id="MF_01216"/>
    </source>
</evidence>
<evidence type="ECO:0000256" key="5">
    <source>
        <dbReference type="ARBA" id="ARBA00048542"/>
    </source>
</evidence>
<evidence type="ECO:0000313" key="8">
    <source>
        <dbReference type="EMBL" id="QHC49771.1"/>
    </source>
</evidence>
<dbReference type="HAMAP" id="MF_01216">
    <property type="entry name" value="Azoreductase_type1"/>
    <property type="match status" value="1"/>
</dbReference>
<dbReference type="Gene3D" id="3.40.50.360">
    <property type="match status" value="1"/>
</dbReference>
<reference evidence="8 9" key="1">
    <citation type="submission" date="2019-01" db="EMBL/GenBank/DDBJ databases">
        <title>Complete genome of a denitifying bacterium Halomons sp. BC-M4-5.</title>
        <authorList>
            <person name="Wang L."/>
            <person name="Shao Z."/>
        </authorList>
    </citation>
    <scope>NUCLEOTIDE SEQUENCE [LARGE SCALE GENOMIC DNA]</scope>
    <source>
        <strain evidence="8 9">BC-M4-5</strain>
    </source>
</reference>
<dbReference type="Proteomes" id="UP000464013">
    <property type="component" value="Chromosome"/>
</dbReference>
<feature type="binding site" evidence="6">
    <location>
        <begin position="95"/>
        <end position="98"/>
    </location>
    <ligand>
        <name>FMN</name>
        <dbReference type="ChEBI" id="CHEBI:58210"/>
    </ligand>
</feature>
<comment type="catalytic activity">
    <reaction evidence="5">
        <text>N,N-dimethyl-1,4-phenylenediamine + anthranilate + 2 NAD(+) = 2-(4-dimethylaminophenyl)diazenylbenzoate + 2 NADH + 2 H(+)</text>
        <dbReference type="Rhea" id="RHEA:55872"/>
        <dbReference type="ChEBI" id="CHEBI:15378"/>
        <dbReference type="ChEBI" id="CHEBI:15783"/>
        <dbReference type="ChEBI" id="CHEBI:16567"/>
        <dbReference type="ChEBI" id="CHEBI:57540"/>
        <dbReference type="ChEBI" id="CHEBI:57945"/>
        <dbReference type="ChEBI" id="CHEBI:71579"/>
        <dbReference type="EC" id="1.7.1.17"/>
    </reaction>
    <physiologicalReaction direction="right-to-left" evidence="5">
        <dbReference type="Rhea" id="RHEA:55874"/>
    </physiologicalReaction>
</comment>
<keyword evidence="4 6" id="KW-0520">NAD</keyword>
<dbReference type="EMBL" id="CP035042">
    <property type="protein sequence ID" value="QHC49771.1"/>
    <property type="molecule type" value="Genomic_DNA"/>
</dbReference>
<dbReference type="EC" id="1.6.5.-" evidence="6"/>
<gene>
    <name evidence="6" type="primary">azoR</name>
    <name evidence="8" type="ORF">EKK97_09360</name>
</gene>
<name>A0A6I6SKF9_9GAMM</name>
<comment type="cofactor">
    <cofactor evidence="6">
        <name>FMN</name>
        <dbReference type="ChEBI" id="CHEBI:58210"/>
    </cofactor>
    <text evidence="6">Binds 1 FMN per subunit.</text>
</comment>
<dbReference type="PANTHER" id="PTHR43741">
    <property type="entry name" value="FMN-DEPENDENT NADH-AZOREDUCTASE 1"/>
    <property type="match status" value="1"/>
</dbReference>
<keyword evidence="2 6" id="KW-0288">FMN</keyword>
<dbReference type="GO" id="GO:0016655">
    <property type="term" value="F:oxidoreductase activity, acting on NAD(P)H, quinone or similar compound as acceptor"/>
    <property type="evidence" value="ECO:0007669"/>
    <property type="project" value="InterPro"/>
</dbReference>
<dbReference type="RefSeq" id="WP_159551362.1">
    <property type="nucleotide sequence ID" value="NZ_CP035042.1"/>
</dbReference>
<dbReference type="InterPro" id="IPR050104">
    <property type="entry name" value="FMN-dep_NADH:Q_OxRdtase_AzoR1"/>
</dbReference>